<dbReference type="EMBL" id="JELY01003291">
    <property type="protein sequence ID" value="KYF50025.1"/>
    <property type="molecule type" value="Genomic_DNA"/>
</dbReference>
<gene>
    <name evidence="1" type="ORF">BE08_07830</name>
</gene>
<sequence>MTKHATTYNHGVPWEDGFGVTQGYSVNGTIYISGQFSHDMQGAFVGEGDFEAQARKTLENLDRVLAGFNVTRSNIAEMVVYLTNPREHFERFAVLFKEYVGQHRPAGTLIGVSGLAFPHQLIEIRAVAHASTDRDPRGRARELEHRSR</sequence>
<dbReference type="InterPro" id="IPR006175">
    <property type="entry name" value="YjgF/YER057c/UK114"/>
</dbReference>
<evidence type="ECO:0000313" key="1">
    <source>
        <dbReference type="EMBL" id="KYF50025.1"/>
    </source>
</evidence>
<dbReference type="Pfam" id="PF01042">
    <property type="entry name" value="Ribonuc_L-PSP"/>
    <property type="match status" value="1"/>
</dbReference>
<dbReference type="Proteomes" id="UP000075420">
    <property type="component" value="Unassembled WGS sequence"/>
</dbReference>
<dbReference type="GO" id="GO:0019239">
    <property type="term" value="F:deaminase activity"/>
    <property type="evidence" value="ECO:0007669"/>
    <property type="project" value="TreeGrafter"/>
</dbReference>
<dbReference type="GO" id="GO:0005829">
    <property type="term" value="C:cytosol"/>
    <property type="evidence" value="ECO:0007669"/>
    <property type="project" value="TreeGrafter"/>
</dbReference>
<dbReference type="InterPro" id="IPR035959">
    <property type="entry name" value="RutC-like_sf"/>
</dbReference>
<comment type="caution">
    <text evidence="1">The sequence shown here is derived from an EMBL/GenBank/DDBJ whole genome shotgun (WGS) entry which is preliminary data.</text>
</comment>
<evidence type="ECO:0000313" key="2">
    <source>
        <dbReference type="Proteomes" id="UP000075420"/>
    </source>
</evidence>
<dbReference type="SUPFAM" id="SSF55298">
    <property type="entry name" value="YjgF-like"/>
    <property type="match status" value="1"/>
</dbReference>
<dbReference type="Gene3D" id="3.30.1330.40">
    <property type="entry name" value="RutC-like"/>
    <property type="match status" value="1"/>
</dbReference>
<proteinExistence type="predicted"/>
<protein>
    <submittedName>
        <fullName evidence="1">Translation initiation inhibitor</fullName>
    </submittedName>
</protein>
<name>A0A150P370_SORCE</name>
<dbReference type="CDD" id="cd00448">
    <property type="entry name" value="YjgF_YER057c_UK114_family"/>
    <property type="match status" value="1"/>
</dbReference>
<dbReference type="PANTHER" id="PTHR11803">
    <property type="entry name" value="2-IMINOBUTANOATE/2-IMINOPROPANOATE DEAMINASE RIDA"/>
    <property type="match status" value="1"/>
</dbReference>
<organism evidence="1 2">
    <name type="scientific">Sorangium cellulosum</name>
    <name type="common">Polyangium cellulosum</name>
    <dbReference type="NCBI Taxonomy" id="56"/>
    <lineage>
        <taxon>Bacteria</taxon>
        <taxon>Pseudomonadati</taxon>
        <taxon>Myxococcota</taxon>
        <taxon>Polyangia</taxon>
        <taxon>Polyangiales</taxon>
        <taxon>Polyangiaceae</taxon>
        <taxon>Sorangium</taxon>
    </lineage>
</organism>
<accession>A0A150P370</accession>
<reference evidence="1 2" key="1">
    <citation type="submission" date="2014-02" db="EMBL/GenBank/DDBJ databases">
        <title>The small core and large imbalanced accessory genome model reveals a collaborative survival strategy of Sorangium cellulosum strains in nature.</title>
        <authorList>
            <person name="Han K."/>
            <person name="Peng R."/>
            <person name="Blom J."/>
            <person name="Li Y.-Z."/>
        </authorList>
    </citation>
    <scope>NUCLEOTIDE SEQUENCE [LARGE SCALE GENOMIC DNA]</scope>
    <source>
        <strain evidence="1 2">So0157-25</strain>
    </source>
</reference>
<dbReference type="PANTHER" id="PTHR11803:SF39">
    <property type="entry name" value="2-IMINOBUTANOATE_2-IMINOPROPANOATE DEAMINASE"/>
    <property type="match status" value="1"/>
</dbReference>
<dbReference type="AlphaFoldDB" id="A0A150P370"/>